<comment type="similarity">
    <text evidence="1">Belongs to the heat shock protein 70 family.</text>
</comment>
<dbReference type="GeneID" id="111132320"/>
<dbReference type="GO" id="GO:0005524">
    <property type="term" value="F:ATP binding"/>
    <property type="evidence" value="ECO:0007669"/>
    <property type="project" value="UniProtKB-KW"/>
</dbReference>
<dbReference type="GO" id="GO:0140662">
    <property type="term" value="F:ATP-dependent protein folding chaperone"/>
    <property type="evidence" value="ECO:0007669"/>
    <property type="project" value="InterPro"/>
</dbReference>
<dbReference type="InterPro" id="IPR013126">
    <property type="entry name" value="Hsp_70_fam"/>
</dbReference>
<keyword evidence="4" id="KW-1185">Reference proteome</keyword>
<evidence type="ECO:0000256" key="2">
    <source>
        <dbReference type="ARBA" id="ARBA00022741"/>
    </source>
</evidence>
<sequence>MATDRNHVVVVAIDFGTTYSGYAFSFRKDFAENKASHLTEISTKYWCSGDLQSDKTPTTLLLDNDKNVVSFGYDAETEYGRMSEEDRKEHYYFRRFKMMLYDKNGNLNLTRETVLKDMKNRELPAIDVFTYSIRYLKDLFVKEFLNRNLQVTILPLEKYVTWVITVPAIWDEPAKQFMEEAAERAGIPKSSLLICLEPEAAAIYCKWLPIEKENEFLSVMKPGRRFLVLDAGGGTIDMAMQEVREDGKLQEISRAQGGDWGGIYVDAEFKHMLEDIISKATVEAFRTAHTIDYIDLFRNFEKKKREKQSRSNVLITVPPTLLEIVDDISKHIEDQGLDELVKWKRDKFQIKLQKYQEFFNKVIDKIVVKIEEMMVSDTAKGTNVIIMVGGFSASEFLQQRIKDSFPNYTVVIPPDCGLAVLKGAVLFGHDPEMIAARMMKYTYGVCTNTRFDKDKHPESRRKIINGKEYCADTFDIHVKRGRLIHCNEETKKTYTPIYEDQTSVNLKVFISVKENPQYTDEEGCREIGSLTVPMPDIRGGTKRKVVAKFKFGATKINVKGTDETSNKTVDVKLDFLENSG</sequence>
<dbReference type="AlphaFoldDB" id="A0A8B8E829"/>
<evidence type="ECO:0000256" key="1">
    <source>
        <dbReference type="ARBA" id="ARBA00007381"/>
    </source>
</evidence>
<name>A0A8B8E829_CRAVI</name>
<evidence type="ECO:0000313" key="4">
    <source>
        <dbReference type="Proteomes" id="UP000694844"/>
    </source>
</evidence>
<accession>A0A8B8E829</accession>
<keyword evidence="3" id="KW-0067">ATP-binding</keyword>
<reference evidence="5" key="1">
    <citation type="submission" date="2025-08" db="UniProtKB">
        <authorList>
            <consortium name="RefSeq"/>
        </authorList>
    </citation>
    <scope>IDENTIFICATION</scope>
    <source>
        <tissue evidence="5">Whole sample</tissue>
    </source>
</reference>
<organism evidence="4 5">
    <name type="scientific">Crassostrea virginica</name>
    <name type="common">Eastern oyster</name>
    <dbReference type="NCBI Taxonomy" id="6565"/>
    <lineage>
        <taxon>Eukaryota</taxon>
        <taxon>Metazoa</taxon>
        <taxon>Spiralia</taxon>
        <taxon>Lophotrochozoa</taxon>
        <taxon>Mollusca</taxon>
        <taxon>Bivalvia</taxon>
        <taxon>Autobranchia</taxon>
        <taxon>Pteriomorphia</taxon>
        <taxon>Ostreida</taxon>
        <taxon>Ostreoidea</taxon>
        <taxon>Ostreidae</taxon>
        <taxon>Crassostrea</taxon>
    </lineage>
</organism>
<protein>
    <submittedName>
        <fullName evidence="5">Heat shock 70 kDa protein 12A-like</fullName>
    </submittedName>
</protein>
<dbReference type="PANTHER" id="PTHR14187">
    <property type="entry name" value="ALPHA KINASE/ELONGATION FACTOR 2 KINASE"/>
    <property type="match status" value="1"/>
</dbReference>
<evidence type="ECO:0000256" key="3">
    <source>
        <dbReference type="ARBA" id="ARBA00022840"/>
    </source>
</evidence>
<dbReference type="Gene3D" id="3.30.420.40">
    <property type="match status" value="2"/>
</dbReference>
<dbReference type="Pfam" id="PF00012">
    <property type="entry name" value="HSP70"/>
    <property type="match status" value="1"/>
</dbReference>
<dbReference type="OrthoDB" id="2963168at2759"/>
<dbReference type="SUPFAM" id="SSF53067">
    <property type="entry name" value="Actin-like ATPase domain"/>
    <property type="match status" value="2"/>
</dbReference>
<dbReference type="Gene3D" id="3.90.640.10">
    <property type="entry name" value="Actin, Chain A, domain 4"/>
    <property type="match status" value="1"/>
</dbReference>
<dbReference type="RefSeq" id="XP_022335829.1">
    <property type="nucleotide sequence ID" value="XM_022480121.1"/>
</dbReference>
<evidence type="ECO:0000313" key="5">
    <source>
        <dbReference type="RefSeq" id="XP_022335829.1"/>
    </source>
</evidence>
<dbReference type="KEGG" id="cvn:111132320"/>
<dbReference type="InterPro" id="IPR043129">
    <property type="entry name" value="ATPase_NBD"/>
</dbReference>
<dbReference type="Proteomes" id="UP000694844">
    <property type="component" value="Chromosome 5"/>
</dbReference>
<dbReference type="CDD" id="cd10229">
    <property type="entry name" value="ASKHA_NBD_HSP70_HSPA12"/>
    <property type="match status" value="1"/>
</dbReference>
<proteinExistence type="inferred from homology"/>
<dbReference type="PANTHER" id="PTHR14187:SF5">
    <property type="entry name" value="HEAT SHOCK 70 KDA PROTEIN 12A"/>
    <property type="match status" value="1"/>
</dbReference>
<gene>
    <name evidence="5" type="primary">LOC111132320</name>
</gene>
<keyword evidence="2" id="KW-0547">Nucleotide-binding</keyword>